<protein>
    <submittedName>
        <fullName evidence="1">6798_t:CDS:1</fullName>
    </submittedName>
</protein>
<organism evidence="1 2">
    <name type="scientific">Dentiscutata heterogama</name>
    <dbReference type="NCBI Taxonomy" id="1316150"/>
    <lineage>
        <taxon>Eukaryota</taxon>
        <taxon>Fungi</taxon>
        <taxon>Fungi incertae sedis</taxon>
        <taxon>Mucoromycota</taxon>
        <taxon>Glomeromycotina</taxon>
        <taxon>Glomeromycetes</taxon>
        <taxon>Diversisporales</taxon>
        <taxon>Gigasporaceae</taxon>
        <taxon>Dentiscutata</taxon>
    </lineage>
</organism>
<keyword evidence="2" id="KW-1185">Reference proteome</keyword>
<gene>
    <name evidence="1" type="ORF">DHETER_LOCUS9476</name>
</gene>
<feature type="non-terminal residue" evidence="1">
    <location>
        <position position="1"/>
    </location>
</feature>
<sequence>MGIKNVSANDQGNRNMKEKMKIKDIPEGLGKGNIRKSECDEGERMNVVKN</sequence>
<comment type="caution">
    <text evidence="1">The sequence shown here is derived from an EMBL/GenBank/DDBJ whole genome shotgun (WGS) entry which is preliminary data.</text>
</comment>
<dbReference type="EMBL" id="CAJVPU010016707">
    <property type="protein sequence ID" value="CAG8654923.1"/>
    <property type="molecule type" value="Genomic_DNA"/>
</dbReference>
<feature type="non-terminal residue" evidence="1">
    <location>
        <position position="50"/>
    </location>
</feature>
<dbReference type="Proteomes" id="UP000789702">
    <property type="component" value="Unassembled WGS sequence"/>
</dbReference>
<evidence type="ECO:0000313" key="2">
    <source>
        <dbReference type="Proteomes" id="UP000789702"/>
    </source>
</evidence>
<evidence type="ECO:0000313" key="1">
    <source>
        <dbReference type="EMBL" id="CAG8654923.1"/>
    </source>
</evidence>
<proteinExistence type="predicted"/>
<reference evidence="1" key="1">
    <citation type="submission" date="2021-06" db="EMBL/GenBank/DDBJ databases">
        <authorList>
            <person name="Kallberg Y."/>
            <person name="Tangrot J."/>
            <person name="Rosling A."/>
        </authorList>
    </citation>
    <scope>NUCLEOTIDE SEQUENCE</scope>
    <source>
        <strain evidence="1">IL203A</strain>
    </source>
</reference>
<accession>A0ACA9NH79</accession>
<name>A0ACA9NH79_9GLOM</name>